<evidence type="ECO:0000256" key="2">
    <source>
        <dbReference type="ARBA" id="ARBA00022448"/>
    </source>
</evidence>
<evidence type="ECO:0000256" key="3">
    <source>
        <dbReference type="ARBA" id="ARBA00022475"/>
    </source>
</evidence>
<dbReference type="PROSITE" id="PS50928">
    <property type="entry name" value="ABC_TM1"/>
    <property type="match status" value="1"/>
</dbReference>
<organism evidence="9 10">
    <name type="scientific">Jingyaoa shaoxingensis</name>
    <dbReference type="NCBI Taxonomy" id="2763671"/>
    <lineage>
        <taxon>Bacteria</taxon>
        <taxon>Bacillati</taxon>
        <taxon>Bacillota</taxon>
        <taxon>Clostridia</taxon>
        <taxon>Lachnospirales</taxon>
        <taxon>Lachnospiraceae</taxon>
        <taxon>Jingyaoa</taxon>
    </lineage>
</organism>
<evidence type="ECO:0000256" key="4">
    <source>
        <dbReference type="ARBA" id="ARBA00022692"/>
    </source>
</evidence>
<feature type="transmembrane region" description="Helical" evidence="7">
    <location>
        <begin position="253"/>
        <end position="270"/>
    </location>
</feature>
<evidence type="ECO:0000313" key="9">
    <source>
        <dbReference type="EMBL" id="MBC8573173.1"/>
    </source>
</evidence>
<dbReference type="Proteomes" id="UP000657421">
    <property type="component" value="Unassembled WGS sequence"/>
</dbReference>
<feature type="domain" description="ABC transmembrane type-1" evidence="8">
    <location>
        <begin position="79"/>
        <end position="270"/>
    </location>
</feature>
<dbReference type="PANTHER" id="PTHR43744">
    <property type="entry name" value="ABC TRANSPORTER PERMEASE PROTEIN MG189-RELATED-RELATED"/>
    <property type="match status" value="1"/>
</dbReference>
<sequence length="285" mass="31999">MDKKAKTNRPGKLIGGFFMNLVLWIFSLSCIFPLVWMLYSSFKEKRAFNADIIGLPKSPTLINYIRILTNKDYHLGESMWNSVRTTVLSIVLIVLFSYVVGYILARVRFKLNRVLYAMFLMGMLIPVHSLLVPIYVVFRNCGLSNRWFTLLLPYISFGLPMGIFLVEGYVKGIPVSLEEAAAIDGSTFSKTLFQVILPICKPILVTVAIIQVFSCWNEFSFALVLIKSVGLQTVPLALTQFKGQFASDYPKQMAAMLITMAPIVVLYFAFSKQIIKGMVSGAVKG</sequence>
<keyword evidence="3" id="KW-1003">Cell membrane</keyword>
<dbReference type="EMBL" id="JACRSZ010000008">
    <property type="protein sequence ID" value="MBC8573173.1"/>
    <property type="molecule type" value="Genomic_DNA"/>
</dbReference>
<dbReference type="Pfam" id="PF00528">
    <property type="entry name" value="BPD_transp_1"/>
    <property type="match status" value="1"/>
</dbReference>
<keyword evidence="10" id="KW-1185">Reference proteome</keyword>
<dbReference type="PANTHER" id="PTHR43744:SF12">
    <property type="entry name" value="ABC TRANSPORTER PERMEASE PROTEIN MG189-RELATED"/>
    <property type="match status" value="1"/>
</dbReference>
<keyword evidence="6 7" id="KW-0472">Membrane</keyword>
<evidence type="ECO:0000256" key="7">
    <source>
        <dbReference type="RuleBase" id="RU363032"/>
    </source>
</evidence>
<feature type="transmembrane region" description="Helical" evidence="7">
    <location>
        <begin position="150"/>
        <end position="170"/>
    </location>
</feature>
<reference evidence="9 10" key="1">
    <citation type="submission" date="2020-08" db="EMBL/GenBank/DDBJ databases">
        <title>Genome public.</title>
        <authorList>
            <person name="Liu C."/>
            <person name="Sun Q."/>
        </authorList>
    </citation>
    <scope>NUCLEOTIDE SEQUENCE [LARGE SCALE GENOMIC DNA]</scope>
    <source>
        <strain evidence="9 10">NSJ-46</strain>
    </source>
</reference>
<dbReference type="InterPro" id="IPR035906">
    <property type="entry name" value="MetI-like_sf"/>
</dbReference>
<comment type="subcellular location">
    <subcellularLocation>
        <location evidence="1 7">Cell membrane</location>
        <topology evidence="1 7">Multi-pass membrane protein</topology>
    </subcellularLocation>
</comment>
<dbReference type="Gene3D" id="1.10.3720.10">
    <property type="entry name" value="MetI-like"/>
    <property type="match status" value="1"/>
</dbReference>
<keyword evidence="5 7" id="KW-1133">Transmembrane helix</keyword>
<evidence type="ECO:0000313" key="10">
    <source>
        <dbReference type="Proteomes" id="UP000657421"/>
    </source>
</evidence>
<accession>A0ABR7N9V9</accession>
<keyword evidence="4 7" id="KW-0812">Transmembrane</keyword>
<dbReference type="CDD" id="cd06261">
    <property type="entry name" value="TM_PBP2"/>
    <property type="match status" value="1"/>
</dbReference>
<evidence type="ECO:0000256" key="5">
    <source>
        <dbReference type="ARBA" id="ARBA00022989"/>
    </source>
</evidence>
<dbReference type="RefSeq" id="WP_249308210.1">
    <property type="nucleotide sequence ID" value="NZ_JACRSZ010000008.1"/>
</dbReference>
<feature type="transmembrane region" description="Helical" evidence="7">
    <location>
        <begin position="191"/>
        <end position="213"/>
    </location>
</feature>
<protein>
    <submittedName>
        <fullName evidence="9">Carbohydrate ABC transporter permease</fullName>
    </submittedName>
</protein>
<feature type="transmembrane region" description="Helical" evidence="7">
    <location>
        <begin position="87"/>
        <end position="105"/>
    </location>
</feature>
<feature type="transmembrane region" description="Helical" evidence="7">
    <location>
        <begin position="114"/>
        <end position="138"/>
    </location>
</feature>
<dbReference type="InterPro" id="IPR000515">
    <property type="entry name" value="MetI-like"/>
</dbReference>
<proteinExistence type="inferred from homology"/>
<comment type="caution">
    <text evidence="9">The sequence shown here is derived from an EMBL/GenBank/DDBJ whole genome shotgun (WGS) entry which is preliminary data.</text>
</comment>
<keyword evidence="2 7" id="KW-0813">Transport</keyword>
<gene>
    <name evidence="9" type="ORF">H8716_08770</name>
</gene>
<evidence type="ECO:0000256" key="6">
    <source>
        <dbReference type="ARBA" id="ARBA00023136"/>
    </source>
</evidence>
<feature type="transmembrane region" description="Helical" evidence="7">
    <location>
        <begin position="21"/>
        <end position="39"/>
    </location>
</feature>
<dbReference type="PROSITE" id="PS51257">
    <property type="entry name" value="PROKAR_LIPOPROTEIN"/>
    <property type="match status" value="1"/>
</dbReference>
<comment type="similarity">
    <text evidence="7">Belongs to the binding-protein-dependent transport system permease family.</text>
</comment>
<name>A0ABR7N9V9_9FIRM</name>
<dbReference type="SUPFAM" id="SSF161098">
    <property type="entry name" value="MetI-like"/>
    <property type="match status" value="1"/>
</dbReference>
<evidence type="ECO:0000256" key="1">
    <source>
        <dbReference type="ARBA" id="ARBA00004651"/>
    </source>
</evidence>
<evidence type="ECO:0000259" key="8">
    <source>
        <dbReference type="PROSITE" id="PS50928"/>
    </source>
</evidence>